<gene>
    <name evidence="1" type="ORF">EDD54_3521</name>
</gene>
<dbReference type="AlphaFoldDB" id="A0A4R6RBW0"/>
<evidence type="ECO:0000313" key="1">
    <source>
        <dbReference type="EMBL" id="TDP83559.1"/>
    </source>
</evidence>
<evidence type="ECO:0000313" key="2">
    <source>
        <dbReference type="Proteomes" id="UP000294547"/>
    </source>
</evidence>
<keyword evidence="2" id="KW-1185">Reference proteome</keyword>
<dbReference type="EMBL" id="SNXY01000009">
    <property type="protein sequence ID" value="TDP83559.1"/>
    <property type="molecule type" value="Genomic_DNA"/>
</dbReference>
<name>A0A4R6RBW0_9HYPH</name>
<sequence length="145" mass="14632">MTAATSRGLVAGVSMVLATADPAEGAAIVRALVADWGAGLGRLDVAPYSKLGNHVRAAALVRLPAGTDPVEALDAVAARLGGPDFAATAHTAGDDDGAPAREIVMDGRTTALTPAVLLWIDLELWTVPEAQADLEAAIIRANTAG</sequence>
<proteinExistence type="predicted"/>
<dbReference type="RefSeq" id="WP_126538610.1">
    <property type="nucleotide sequence ID" value="NZ_BSPM01000009.1"/>
</dbReference>
<dbReference type="Proteomes" id="UP000294547">
    <property type="component" value="Unassembled WGS sequence"/>
</dbReference>
<reference evidence="1 2" key="1">
    <citation type="submission" date="2019-03" db="EMBL/GenBank/DDBJ databases">
        <title>Genomic Encyclopedia of Type Strains, Phase IV (KMG-IV): sequencing the most valuable type-strain genomes for metagenomic binning, comparative biology and taxonomic classification.</title>
        <authorList>
            <person name="Goeker M."/>
        </authorList>
    </citation>
    <scope>NUCLEOTIDE SEQUENCE [LARGE SCALE GENOMIC DNA]</scope>
    <source>
        <strain evidence="1 2">DSM 102969</strain>
    </source>
</reference>
<organism evidence="1 2">
    <name type="scientific">Oharaeibacter diazotrophicus</name>
    <dbReference type="NCBI Taxonomy" id="1920512"/>
    <lineage>
        <taxon>Bacteria</taxon>
        <taxon>Pseudomonadati</taxon>
        <taxon>Pseudomonadota</taxon>
        <taxon>Alphaproteobacteria</taxon>
        <taxon>Hyphomicrobiales</taxon>
        <taxon>Pleomorphomonadaceae</taxon>
        <taxon>Oharaeibacter</taxon>
    </lineage>
</organism>
<accession>A0A4R6RBW0</accession>
<protein>
    <submittedName>
        <fullName evidence="1">Uncharacterized protein</fullName>
    </submittedName>
</protein>
<comment type="caution">
    <text evidence="1">The sequence shown here is derived from an EMBL/GenBank/DDBJ whole genome shotgun (WGS) entry which is preliminary data.</text>
</comment>